<dbReference type="CDD" id="cd00093">
    <property type="entry name" value="HTH_XRE"/>
    <property type="match status" value="1"/>
</dbReference>
<sequence length="234" mass="26343">MTFSQLHERLRIEIWRRIERGVVTGKLLAVQTGLQPSHISNFLHGKRNLSLSALDRLLTAQQLSIQDLVHLEEQEAWPAAHSPGERIPIVSASVAIHSAAIIPVEGQTYLTLPEGELQRFPPRNTPARRKWERFVALRVTAHQASPMQPVLKELSIAVIDRHYNSLVPVDPPQANLYAVRLGSNLVFRYVSFEGSRLLLRPRLFTFPIEAIELPPLEHPGDMLVGRVCLCVTEA</sequence>
<dbReference type="GO" id="GO:0003677">
    <property type="term" value="F:DNA binding"/>
    <property type="evidence" value="ECO:0007669"/>
    <property type="project" value="InterPro"/>
</dbReference>
<proteinExistence type="predicted"/>
<dbReference type="Gene3D" id="1.10.260.40">
    <property type="entry name" value="lambda repressor-like DNA-binding domains"/>
    <property type="match status" value="1"/>
</dbReference>
<protein>
    <submittedName>
        <fullName evidence="2">XRE family transcriptional regulator</fullName>
    </submittedName>
</protein>
<gene>
    <name evidence="2" type="ORF">ENW50_13080</name>
</gene>
<organism evidence="2">
    <name type="scientific">Acidobacterium capsulatum</name>
    <dbReference type="NCBI Taxonomy" id="33075"/>
    <lineage>
        <taxon>Bacteria</taxon>
        <taxon>Pseudomonadati</taxon>
        <taxon>Acidobacteriota</taxon>
        <taxon>Terriglobia</taxon>
        <taxon>Terriglobales</taxon>
        <taxon>Acidobacteriaceae</taxon>
        <taxon>Acidobacterium</taxon>
    </lineage>
</organism>
<dbReference type="SUPFAM" id="SSF47413">
    <property type="entry name" value="lambda repressor-like DNA-binding domains"/>
    <property type="match status" value="1"/>
</dbReference>
<dbReference type="Pfam" id="PF13443">
    <property type="entry name" value="HTH_26"/>
    <property type="match status" value="1"/>
</dbReference>
<feature type="domain" description="HTH cro/C1-type" evidence="1">
    <location>
        <begin position="28"/>
        <end position="68"/>
    </location>
</feature>
<name>A0A7V4XUW6_9BACT</name>
<dbReference type="AlphaFoldDB" id="A0A7V4XUW6"/>
<dbReference type="InterPro" id="IPR001387">
    <property type="entry name" value="Cro/C1-type_HTH"/>
</dbReference>
<dbReference type="InterPro" id="IPR010982">
    <property type="entry name" value="Lambda_DNA-bd_dom_sf"/>
</dbReference>
<comment type="caution">
    <text evidence="2">The sequence shown here is derived from an EMBL/GenBank/DDBJ whole genome shotgun (WGS) entry which is preliminary data.</text>
</comment>
<dbReference type="PROSITE" id="PS50943">
    <property type="entry name" value="HTH_CROC1"/>
    <property type="match status" value="1"/>
</dbReference>
<reference evidence="2" key="1">
    <citation type="journal article" date="2020" name="mSystems">
        <title>Genome- and Community-Level Interaction Insights into Carbon Utilization and Element Cycling Functions of Hydrothermarchaeota in Hydrothermal Sediment.</title>
        <authorList>
            <person name="Zhou Z."/>
            <person name="Liu Y."/>
            <person name="Xu W."/>
            <person name="Pan J."/>
            <person name="Luo Z.H."/>
            <person name="Li M."/>
        </authorList>
    </citation>
    <scope>NUCLEOTIDE SEQUENCE [LARGE SCALE GENOMIC DNA]</scope>
    <source>
        <strain evidence="2">SpSt-855</strain>
    </source>
</reference>
<evidence type="ECO:0000259" key="1">
    <source>
        <dbReference type="PROSITE" id="PS50943"/>
    </source>
</evidence>
<evidence type="ECO:0000313" key="2">
    <source>
        <dbReference type="EMBL" id="HGY95599.1"/>
    </source>
</evidence>
<accession>A0A7V4XUW6</accession>
<dbReference type="EMBL" id="DTKL01000080">
    <property type="protein sequence ID" value="HGY95599.1"/>
    <property type="molecule type" value="Genomic_DNA"/>
</dbReference>